<keyword evidence="3" id="KW-1185">Reference proteome</keyword>
<organism evidence="2 3">
    <name type="scientific">Gymnopilus dilepis</name>
    <dbReference type="NCBI Taxonomy" id="231916"/>
    <lineage>
        <taxon>Eukaryota</taxon>
        <taxon>Fungi</taxon>
        <taxon>Dikarya</taxon>
        <taxon>Basidiomycota</taxon>
        <taxon>Agaricomycotina</taxon>
        <taxon>Agaricomycetes</taxon>
        <taxon>Agaricomycetidae</taxon>
        <taxon>Agaricales</taxon>
        <taxon>Agaricineae</taxon>
        <taxon>Hymenogastraceae</taxon>
        <taxon>Gymnopilus</taxon>
    </lineage>
</organism>
<reference evidence="2 3" key="1">
    <citation type="journal article" date="2018" name="Evol. Lett.">
        <title>Horizontal gene cluster transfer increased hallucinogenic mushroom diversity.</title>
        <authorList>
            <person name="Reynolds H.T."/>
            <person name="Vijayakumar V."/>
            <person name="Gluck-Thaler E."/>
            <person name="Korotkin H.B."/>
            <person name="Matheny P.B."/>
            <person name="Slot J.C."/>
        </authorList>
    </citation>
    <scope>NUCLEOTIDE SEQUENCE [LARGE SCALE GENOMIC DNA]</scope>
    <source>
        <strain evidence="2 3">SRW20</strain>
    </source>
</reference>
<evidence type="ECO:0000313" key="2">
    <source>
        <dbReference type="EMBL" id="PPQ76210.1"/>
    </source>
</evidence>
<feature type="region of interest" description="Disordered" evidence="1">
    <location>
        <begin position="1"/>
        <end position="28"/>
    </location>
</feature>
<feature type="region of interest" description="Disordered" evidence="1">
    <location>
        <begin position="89"/>
        <end position="147"/>
    </location>
</feature>
<dbReference type="Proteomes" id="UP000284706">
    <property type="component" value="Unassembled WGS sequence"/>
</dbReference>
<dbReference type="InParanoid" id="A0A409WCN4"/>
<dbReference type="AlphaFoldDB" id="A0A409WCN4"/>
<name>A0A409WCN4_9AGAR</name>
<gene>
    <name evidence="2" type="ORF">CVT26_009211</name>
</gene>
<proteinExistence type="predicted"/>
<dbReference type="EMBL" id="NHYE01005185">
    <property type="protein sequence ID" value="PPQ76210.1"/>
    <property type="molecule type" value="Genomic_DNA"/>
</dbReference>
<accession>A0A409WCN4</accession>
<sequence>MAQPEPLRLPDPFDTRRNTESGMASEPDVSREWLKMVDDCSEGLIARKEKLMRTLDMVKQLLRATKTRSTPTALGVRYSETYLREYGAVDSPPDLETSSREEASAGTAVGAQHAAIPNTHLHDYSKSPTTTETSTHVEEPSTRHETEIRKRWDLRSQSVNAHRRAAIICTRNN</sequence>
<comment type="caution">
    <text evidence="2">The sequence shown here is derived from an EMBL/GenBank/DDBJ whole genome shotgun (WGS) entry which is preliminary data.</text>
</comment>
<protein>
    <submittedName>
        <fullName evidence="2">Uncharacterized protein</fullName>
    </submittedName>
</protein>
<evidence type="ECO:0000313" key="3">
    <source>
        <dbReference type="Proteomes" id="UP000284706"/>
    </source>
</evidence>
<feature type="compositionally biased region" description="Basic and acidic residues" evidence="1">
    <location>
        <begin position="135"/>
        <end position="147"/>
    </location>
</feature>
<evidence type="ECO:0000256" key="1">
    <source>
        <dbReference type="SAM" id="MobiDB-lite"/>
    </source>
</evidence>